<dbReference type="InterPro" id="IPR043472">
    <property type="entry name" value="Macro_dom-like"/>
</dbReference>
<dbReference type="PRINTS" id="PR00481">
    <property type="entry name" value="LAMNOPPTDASE"/>
</dbReference>
<evidence type="ECO:0000256" key="7">
    <source>
        <dbReference type="ARBA" id="ARBA00023211"/>
    </source>
</evidence>
<comment type="cofactor">
    <cofactor evidence="8">
        <name>Mn(2+)</name>
        <dbReference type="ChEBI" id="CHEBI:29035"/>
    </cofactor>
    <text evidence="8">Binds 2 manganese ions per subunit.</text>
</comment>
<feature type="binding site" evidence="8">
    <location>
        <position position="256"/>
    </location>
    <ligand>
        <name>Mn(2+)</name>
        <dbReference type="ChEBI" id="CHEBI:29035"/>
        <label>2</label>
    </ligand>
</feature>
<dbReference type="InterPro" id="IPR000819">
    <property type="entry name" value="Peptidase_M17_C"/>
</dbReference>
<evidence type="ECO:0000256" key="8">
    <source>
        <dbReference type="HAMAP-Rule" id="MF_00181"/>
    </source>
</evidence>
<dbReference type="EC" id="3.4.11.10" evidence="8"/>
<keyword evidence="7 8" id="KW-0464">Manganese</keyword>
<feature type="binding site" evidence="8">
    <location>
        <position position="274"/>
    </location>
    <ligand>
        <name>Mn(2+)</name>
        <dbReference type="ChEBI" id="CHEBI:29035"/>
        <label>2</label>
    </ligand>
</feature>
<dbReference type="Gene3D" id="3.40.220.10">
    <property type="entry name" value="Leucine Aminopeptidase, subunit E, domain 1"/>
    <property type="match status" value="1"/>
</dbReference>
<comment type="subcellular location">
    <subcellularLocation>
        <location evidence="8">Cytoplasm</location>
    </subcellularLocation>
</comment>
<evidence type="ECO:0000259" key="9">
    <source>
        <dbReference type="PROSITE" id="PS00631"/>
    </source>
</evidence>
<keyword evidence="5 8" id="KW-0645">Protease</keyword>
<dbReference type="EMBL" id="JAIMJA010000001">
    <property type="protein sequence ID" value="MCE2593511.1"/>
    <property type="molecule type" value="Genomic_DNA"/>
</dbReference>
<dbReference type="InterPro" id="IPR008283">
    <property type="entry name" value="Peptidase_M17_N"/>
</dbReference>
<comment type="similarity">
    <text evidence="3 8">Belongs to the peptidase M17 family.</text>
</comment>
<keyword evidence="11" id="KW-1185">Reference proteome</keyword>
<protein>
    <recommendedName>
        <fullName evidence="8">Probable cytosol aminopeptidase</fullName>
        <ecNumber evidence="8">3.4.11.1</ecNumber>
    </recommendedName>
    <alternativeName>
        <fullName evidence="8">Leucine aminopeptidase</fullName>
        <shortName evidence="8">LAP</shortName>
        <ecNumber evidence="8">3.4.11.10</ecNumber>
    </alternativeName>
    <alternativeName>
        <fullName evidence="8">Leucyl aminopeptidase</fullName>
    </alternativeName>
</protein>
<feature type="binding site" evidence="8">
    <location>
        <position position="256"/>
    </location>
    <ligand>
        <name>Mn(2+)</name>
        <dbReference type="ChEBI" id="CHEBI:29035"/>
        <label>1</label>
    </ligand>
</feature>
<dbReference type="NCBIfam" id="NF002074">
    <property type="entry name" value="PRK00913.1-4"/>
    <property type="match status" value="1"/>
</dbReference>
<feature type="binding site" evidence="8">
    <location>
        <position position="335"/>
    </location>
    <ligand>
        <name>Mn(2+)</name>
        <dbReference type="ChEBI" id="CHEBI:29035"/>
        <label>2</label>
    </ligand>
</feature>
<evidence type="ECO:0000313" key="11">
    <source>
        <dbReference type="Proteomes" id="UP001201273"/>
    </source>
</evidence>
<evidence type="ECO:0000256" key="2">
    <source>
        <dbReference type="ARBA" id="ARBA00000967"/>
    </source>
</evidence>
<feature type="domain" description="Cytosol aminopeptidase" evidence="9">
    <location>
        <begin position="331"/>
        <end position="338"/>
    </location>
</feature>
<feature type="binding site" evidence="8">
    <location>
        <position position="251"/>
    </location>
    <ligand>
        <name>Mn(2+)</name>
        <dbReference type="ChEBI" id="CHEBI:29035"/>
        <label>2</label>
    </ligand>
</feature>
<evidence type="ECO:0000256" key="5">
    <source>
        <dbReference type="ARBA" id="ARBA00022670"/>
    </source>
</evidence>
<dbReference type="SUPFAM" id="SSF52949">
    <property type="entry name" value="Macro domain-like"/>
    <property type="match status" value="1"/>
</dbReference>
<dbReference type="InterPro" id="IPR023042">
    <property type="entry name" value="Peptidase_M17_leu_NH2_pept"/>
</dbReference>
<dbReference type="PROSITE" id="PS00631">
    <property type="entry name" value="CYTOSOL_AP"/>
    <property type="match status" value="1"/>
</dbReference>
<feature type="binding site" evidence="8">
    <location>
        <position position="333"/>
    </location>
    <ligand>
        <name>Mn(2+)</name>
        <dbReference type="ChEBI" id="CHEBI:29035"/>
        <label>1</label>
    </ligand>
</feature>
<dbReference type="HAMAP" id="MF_00181">
    <property type="entry name" value="Cytosol_peptidase_M17"/>
    <property type="match status" value="1"/>
</dbReference>
<evidence type="ECO:0000313" key="10">
    <source>
        <dbReference type="EMBL" id="MCE2593511.1"/>
    </source>
</evidence>
<keyword evidence="6 8" id="KW-0378">Hydrolase</keyword>
<dbReference type="PANTHER" id="PTHR11963">
    <property type="entry name" value="LEUCINE AMINOPEPTIDASE-RELATED"/>
    <property type="match status" value="1"/>
</dbReference>
<dbReference type="CDD" id="cd00433">
    <property type="entry name" value="Peptidase_M17"/>
    <property type="match status" value="1"/>
</dbReference>
<dbReference type="Pfam" id="PF00883">
    <property type="entry name" value="Peptidase_M17"/>
    <property type="match status" value="1"/>
</dbReference>
<dbReference type="Gene3D" id="3.40.630.10">
    <property type="entry name" value="Zn peptidases"/>
    <property type="match status" value="1"/>
</dbReference>
<comment type="function">
    <text evidence="8">Presumably involved in the processing and regular turnover of intracellular proteins. Catalyzes the removal of unsubstituted N-terminal amino acids from various peptides.</text>
</comment>
<name>A0ABS8W6Y9_9GAMM</name>
<keyword evidence="8" id="KW-0479">Metal-binding</keyword>
<keyword evidence="8" id="KW-0963">Cytoplasm</keyword>
<dbReference type="RefSeq" id="WP_233051114.1">
    <property type="nucleotide sequence ID" value="NZ_JAIMJA010000001.1"/>
</dbReference>
<dbReference type="EC" id="3.4.11.1" evidence="8"/>
<reference evidence="10 11" key="1">
    <citation type="journal article" date="2022" name="Environ. Microbiol. Rep.">
        <title>Eco-phylogenetic analyses reveal divergent evolution of vitamin B12 metabolism in the marine bacterial family 'Psychromonadaceae'.</title>
        <authorList>
            <person name="Jin X."/>
            <person name="Yang Y."/>
            <person name="Cao H."/>
            <person name="Gao B."/>
            <person name="Zhao Z."/>
        </authorList>
    </citation>
    <scope>NUCLEOTIDE SEQUENCE [LARGE SCALE GENOMIC DNA]</scope>
    <source>
        <strain evidence="10 11">MKS20</strain>
    </source>
</reference>
<comment type="catalytic activity">
    <reaction evidence="2 8">
        <text>Release of an N-terminal amino acid, preferentially leucine, but not glutamic or aspartic acids.</text>
        <dbReference type="EC" id="3.4.11.10"/>
    </reaction>
</comment>
<keyword evidence="4 8" id="KW-0031">Aminopeptidase</keyword>
<dbReference type="GO" id="GO:0004177">
    <property type="term" value="F:aminopeptidase activity"/>
    <property type="evidence" value="ECO:0007669"/>
    <property type="project" value="UniProtKB-KW"/>
</dbReference>
<feature type="binding site" evidence="8">
    <location>
        <position position="335"/>
    </location>
    <ligand>
        <name>Mn(2+)</name>
        <dbReference type="ChEBI" id="CHEBI:29035"/>
        <label>1</label>
    </ligand>
</feature>
<feature type="active site" evidence="8">
    <location>
        <position position="337"/>
    </location>
</feature>
<sequence>MNFIFATPEQATTGTLVVPVFKDDLSALSGLSSEVQIKALIEQEQISTKAGVVTPFFNTEQSLVLVGAGKREKFSENELLKLVQSLAVALKESQTQVSLLVDVLVPAKRDIDWTLTQITQQWLSSLYSYDITKSEKAPATKTELLAFVTTNANDAAVTLGQAIANGMNVTKELGDLPSNICTPTYLAEFAAKLAEQHNEFEIEVLEESDMEALGMGSFLSVSKGSDEAAKLIVLQYQGGKANEAPHVLVGKGLTFDSGGISLKPGAGMEEMKYDMGGAAAVLGTMHTLSELKPALNVVAIIAAAENMPSARASKPGDVVTSMSGKTIEIINTDAEGRLVLADALTYAERFNPASVVDIATLTGAVIVGLGVHPTAVYANDDSLSNELLAAGNESWDRGWPMPLWDDYAAEITSPFADLRNTGSIARAGGSITAAMFLKAFAEKYTWAHLDIAGTAWQGSKGSTGRPVPMLTQYLLAKQAK</sequence>
<dbReference type="Proteomes" id="UP001201273">
    <property type="component" value="Unassembled WGS sequence"/>
</dbReference>
<dbReference type="Pfam" id="PF02789">
    <property type="entry name" value="Peptidase_M17_N"/>
    <property type="match status" value="1"/>
</dbReference>
<organism evidence="10 11">
    <name type="scientific">Motilimonas cestriensis</name>
    <dbReference type="NCBI Taxonomy" id="2742685"/>
    <lineage>
        <taxon>Bacteria</taxon>
        <taxon>Pseudomonadati</taxon>
        <taxon>Pseudomonadota</taxon>
        <taxon>Gammaproteobacteria</taxon>
        <taxon>Alteromonadales</taxon>
        <taxon>Alteromonadales genera incertae sedis</taxon>
        <taxon>Motilimonas</taxon>
    </lineage>
</organism>
<evidence type="ECO:0000256" key="1">
    <source>
        <dbReference type="ARBA" id="ARBA00000135"/>
    </source>
</evidence>
<comment type="catalytic activity">
    <reaction evidence="1 8">
        <text>Release of an N-terminal amino acid, Xaa-|-Yaa-, in which Xaa is preferably Leu, but may be other amino acids including Pro although not Arg or Lys, and Yaa may be Pro. Amino acid amides and methyl esters are also readily hydrolyzed, but rates on arylamides are exceedingly low.</text>
        <dbReference type="EC" id="3.4.11.1"/>
    </reaction>
</comment>
<evidence type="ECO:0000256" key="3">
    <source>
        <dbReference type="ARBA" id="ARBA00009528"/>
    </source>
</evidence>
<dbReference type="PANTHER" id="PTHR11963:SF23">
    <property type="entry name" value="CYTOSOL AMINOPEPTIDASE"/>
    <property type="match status" value="1"/>
</dbReference>
<evidence type="ECO:0000256" key="4">
    <source>
        <dbReference type="ARBA" id="ARBA00022438"/>
    </source>
</evidence>
<dbReference type="SUPFAM" id="SSF53187">
    <property type="entry name" value="Zn-dependent exopeptidases"/>
    <property type="match status" value="1"/>
</dbReference>
<feature type="active site" evidence="8">
    <location>
        <position position="263"/>
    </location>
</feature>
<gene>
    <name evidence="8" type="primary">pepA</name>
    <name evidence="10" type="ORF">K6Y31_01605</name>
</gene>
<comment type="caution">
    <text evidence="10">The sequence shown here is derived from an EMBL/GenBank/DDBJ whole genome shotgun (WGS) entry which is preliminary data.</text>
</comment>
<evidence type="ECO:0000256" key="6">
    <source>
        <dbReference type="ARBA" id="ARBA00022801"/>
    </source>
</evidence>
<dbReference type="InterPro" id="IPR011356">
    <property type="entry name" value="Leucine_aapep/pepB"/>
</dbReference>
<proteinExistence type="inferred from homology"/>
<accession>A0ABS8W6Y9</accession>